<keyword evidence="2" id="KW-0328">Glycosyltransferase</keyword>
<evidence type="ECO:0000256" key="1">
    <source>
        <dbReference type="ARBA" id="ARBA00022475"/>
    </source>
</evidence>
<gene>
    <name evidence="9" type="ORF">UX10_C0040G0017</name>
</gene>
<evidence type="ECO:0000313" key="9">
    <source>
        <dbReference type="EMBL" id="KKU06093.1"/>
    </source>
</evidence>
<accession>A0A0G1PL41</accession>
<keyword evidence="6" id="KW-1133">Transmembrane helix</keyword>
<evidence type="ECO:0000259" key="8">
    <source>
        <dbReference type="Pfam" id="PF00535"/>
    </source>
</evidence>
<dbReference type="AlphaFoldDB" id="A0A0G1PL41"/>
<organism evidence="9 10">
    <name type="scientific">Candidatus Magasanikbacteria bacterium GW2011_GWA2_45_39</name>
    <dbReference type="NCBI Taxonomy" id="1619041"/>
    <lineage>
        <taxon>Bacteria</taxon>
        <taxon>Candidatus Magasanikiibacteriota</taxon>
    </lineage>
</organism>
<evidence type="ECO:0000256" key="3">
    <source>
        <dbReference type="ARBA" id="ARBA00022679"/>
    </source>
</evidence>
<keyword evidence="5" id="KW-0448">Lipopolysaccharide biosynthesis</keyword>
<evidence type="ECO:0000256" key="2">
    <source>
        <dbReference type="ARBA" id="ARBA00022676"/>
    </source>
</evidence>
<dbReference type="Proteomes" id="UP000033999">
    <property type="component" value="Unassembled WGS sequence"/>
</dbReference>
<keyword evidence="1" id="KW-1003">Cell membrane</keyword>
<reference evidence="9 10" key="1">
    <citation type="journal article" date="2015" name="Nature">
        <title>rRNA introns, odd ribosomes, and small enigmatic genomes across a large radiation of phyla.</title>
        <authorList>
            <person name="Brown C.T."/>
            <person name="Hug L.A."/>
            <person name="Thomas B.C."/>
            <person name="Sharon I."/>
            <person name="Castelle C.J."/>
            <person name="Singh A."/>
            <person name="Wilkins M.J."/>
            <person name="Williams K.H."/>
            <person name="Banfield J.F."/>
        </authorList>
    </citation>
    <scope>NUCLEOTIDE SEQUENCE [LARGE SCALE GENOMIC DNA]</scope>
</reference>
<protein>
    <submittedName>
        <fullName evidence="9">Glycosyltransferase, group 2 family protein</fullName>
    </submittedName>
</protein>
<sequence length="71" mass="7719">MIIRVVLPAYNEAESLKSLLPTLIKSLAEGGKKFHIYVVDDGSSDNTAGQVKEISSNTVTLIRHVRNLGLP</sequence>
<dbReference type="InterPro" id="IPR029044">
    <property type="entry name" value="Nucleotide-diphossugar_trans"/>
</dbReference>
<keyword evidence="7" id="KW-0472">Membrane</keyword>
<keyword evidence="3 9" id="KW-0808">Transferase</keyword>
<evidence type="ECO:0000256" key="4">
    <source>
        <dbReference type="ARBA" id="ARBA00022692"/>
    </source>
</evidence>
<dbReference type="InterPro" id="IPR001173">
    <property type="entry name" value="Glyco_trans_2-like"/>
</dbReference>
<dbReference type="PANTHER" id="PTHR48090:SF3">
    <property type="entry name" value="UNDECAPRENYL-PHOSPHATE 4-DEOXY-4-FORMAMIDO-L-ARABINOSE TRANSFERASE"/>
    <property type="match status" value="1"/>
</dbReference>
<proteinExistence type="predicted"/>
<evidence type="ECO:0000256" key="5">
    <source>
        <dbReference type="ARBA" id="ARBA00022985"/>
    </source>
</evidence>
<dbReference type="EMBL" id="LCKX01000040">
    <property type="protein sequence ID" value="KKU06093.1"/>
    <property type="molecule type" value="Genomic_DNA"/>
</dbReference>
<dbReference type="InterPro" id="IPR050256">
    <property type="entry name" value="Glycosyltransferase_2"/>
</dbReference>
<feature type="domain" description="Glycosyltransferase 2-like" evidence="8">
    <location>
        <begin position="5"/>
        <end position="70"/>
    </location>
</feature>
<dbReference type="GO" id="GO:0099621">
    <property type="term" value="F:undecaprenyl-phosphate 4-deoxy-4-formamido-L-arabinose transferase activity"/>
    <property type="evidence" value="ECO:0007669"/>
    <property type="project" value="TreeGrafter"/>
</dbReference>
<dbReference type="GO" id="GO:0005886">
    <property type="term" value="C:plasma membrane"/>
    <property type="evidence" value="ECO:0007669"/>
    <property type="project" value="TreeGrafter"/>
</dbReference>
<dbReference type="Gene3D" id="3.90.550.10">
    <property type="entry name" value="Spore Coat Polysaccharide Biosynthesis Protein SpsA, Chain A"/>
    <property type="match status" value="1"/>
</dbReference>
<keyword evidence="4" id="KW-0812">Transmembrane</keyword>
<evidence type="ECO:0000256" key="7">
    <source>
        <dbReference type="ARBA" id="ARBA00023136"/>
    </source>
</evidence>
<evidence type="ECO:0000256" key="6">
    <source>
        <dbReference type="ARBA" id="ARBA00022989"/>
    </source>
</evidence>
<feature type="non-terminal residue" evidence="9">
    <location>
        <position position="71"/>
    </location>
</feature>
<dbReference type="SUPFAM" id="SSF53448">
    <property type="entry name" value="Nucleotide-diphospho-sugar transferases"/>
    <property type="match status" value="1"/>
</dbReference>
<evidence type="ECO:0000313" key="10">
    <source>
        <dbReference type="Proteomes" id="UP000033999"/>
    </source>
</evidence>
<comment type="caution">
    <text evidence="9">The sequence shown here is derived from an EMBL/GenBank/DDBJ whole genome shotgun (WGS) entry which is preliminary data.</text>
</comment>
<dbReference type="GO" id="GO:0009103">
    <property type="term" value="P:lipopolysaccharide biosynthetic process"/>
    <property type="evidence" value="ECO:0007669"/>
    <property type="project" value="UniProtKB-KW"/>
</dbReference>
<dbReference type="Pfam" id="PF00535">
    <property type="entry name" value="Glycos_transf_2"/>
    <property type="match status" value="1"/>
</dbReference>
<name>A0A0G1PL41_9BACT</name>
<dbReference type="PANTHER" id="PTHR48090">
    <property type="entry name" value="UNDECAPRENYL-PHOSPHATE 4-DEOXY-4-FORMAMIDO-L-ARABINOSE TRANSFERASE-RELATED"/>
    <property type="match status" value="1"/>
</dbReference>